<dbReference type="InterPro" id="IPR039261">
    <property type="entry name" value="FNR_nucleotide-bd"/>
</dbReference>
<keyword evidence="5" id="KW-0274">FAD</keyword>
<comment type="caution">
    <text evidence="12">The sequence shown here is derived from an EMBL/GenBank/DDBJ whole genome shotgun (WGS) entry which is preliminary data.</text>
</comment>
<dbReference type="PANTHER" id="PTHR43513">
    <property type="entry name" value="DIHYDROOROTATE DEHYDROGENASE B (NAD(+)), ELECTRON TRANSFER SUBUNIT"/>
    <property type="match status" value="1"/>
</dbReference>
<evidence type="ECO:0000256" key="7">
    <source>
        <dbReference type="ARBA" id="ARBA00023004"/>
    </source>
</evidence>
<keyword evidence="2" id="KW-0285">Flavoprotein</keyword>
<dbReference type="GO" id="GO:0016491">
    <property type="term" value="F:oxidoreductase activity"/>
    <property type="evidence" value="ECO:0007669"/>
    <property type="project" value="InterPro"/>
</dbReference>
<keyword evidence="8 10" id="KW-0411">Iron-sulfur</keyword>
<keyword evidence="4 10" id="KW-0479">Metal-binding</keyword>
<dbReference type="Pfam" id="PF00175">
    <property type="entry name" value="NAD_binding_1"/>
    <property type="match status" value="1"/>
</dbReference>
<dbReference type="SUPFAM" id="SSF52343">
    <property type="entry name" value="Ferredoxin reductase-like, C-terminal NADP-linked domain"/>
    <property type="match status" value="1"/>
</dbReference>
<evidence type="ECO:0000313" key="13">
    <source>
        <dbReference type="Proteomes" id="UP000288215"/>
    </source>
</evidence>
<dbReference type="InterPro" id="IPR012165">
    <property type="entry name" value="Cyt_c3_hydrogenase_gsu"/>
</dbReference>
<evidence type="ECO:0000256" key="1">
    <source>
        <dbReference type="ARBA" id="ARBA00022448"/>
    </source>
</evidence>
<dbReference type="GO" id="GO:0006221">
    <property type="term" value="P:pyrimidine nucleotide biosynthetic process"/>
    <property type="evidence" value="ECO:0007669"/>
    <property type="project" value="InterPro"/>
</dbReference>
<dbReference type="Gene3D" id="2.40.30.10">
    <property type="entry name" value="Translation factors"/>
    <property type="match status" value="1"/>
</dbReference>
<evidence type="ECO:0000256" key="5">
    <source>
        <dbReference type="ARBA" id="ARBA00022827"/>
    </source>
</evidence>
<dbReference type="EMBL" id="RXGA01000002">
    <property type="protein sequence ID" value="RWX73593.1"/>
    <property type="molecule type" value="Genomic_DNA"/>
</dbReference>
<dbReference type="PIRSF" id="PIRSF006816">
    <property type="entry name" value="Cyc3_hyd_g"/>
    <property type="match status" value="1"/>
</dbReference>
<gene>
    <name evidence="12" type="ORF">Metus_0372</name>
</gene>
<evidence type="ECO:0000256" key="2">
    <source>
        <dbReference type="ARBA" id="ARBA00022630"/>
    </source>
</evidence>
<dbReference type="GO" id="GO:0051537">
    <property type="term" value="F:2 iron, 2 sulfur cluster binding"/>
    <property type="evidence" value="ECO:0007669"/>
    <property type="project" value="UniProtKB-KW"/>
</dbReference>
<evidence type="ECO:0000256" key="3">
    <source>
        <dbReference type="ARBA" id="ARBA00022714"/>
    </source>
</evidence>
<feature type="binding site" evidence="10">
    <location>
        <position position="237"/>
    </location>
    <ligand>
        <name>[2Fe-2S] cluster</name>
        <dbReference type="ChEBI" id="CHEBI:190135"/>
    </ligand>
</feature>
<feature type="binding site" evidence="10">
    <location>
        <position position="254"/>
    </location>
    <ligand>
        <name>[2Fe-2S] cluster</name>
        <dbReference type="ChEBI" id="CHEBI:190135"/>
    </ligand>
</feature>
<name>A0A444L7Q5_METS7</name>
<dbReference type="InterPro" id="IPR037117">
    <property type="entry name" value="Dihydroorotate_DH_ele_sf"/>
</dbReference>
<dbReference type="GO" id="GO:0050660">
    <property type="term" value="F:flavin adenine dinucleotide binding"/>
    <property type="evidence" value="ECO:0007669"/>
    <property type="project" value="InterPro"/>
</dbReference>
<dbReference type="SUPFAM" id="SSF63380">
    <property type="entry name" value="Riboflavin synthase domain-like"/>
    <property type="match status" value="1"/>
</dbReference>
<proteinExistence type="predicted"/>
<evidence type="ECO:0000256" key="4">
    <source>
        <dbReference type="ARBA" id="ARBA00022723"/>
    </source>
</evidence>
<dbReference type="InterPro" id="IPR008333">
    <property type="entry name" value="Cbr1-like_FAD-bd_dom"/>
</dbReference>
<organism evidence="12 13">
    <name type="scientific">Methanosuratincola subterraneus</name>
    <dbReference type="NCBI Taxonomy" id="2593994"/>
    <lineage>
        <taxon>Archaea</taxon>
        <taxon>Thermoproteota</taxon>
        <taxon>Methanosuratincolia</taxon>
        <taxon>Candidatus Methanomethylicales</taxon>
        <taxon>Candidatus Methanomethylicaceae</taxon>
        <taxon>Candidatus Methanosuratincola (ex Vanwonterghem et al. 2016)</taxon>
    </lineage>
</organism>
<feature type="binding site" evidence="10">
    <location>
        <position position="245"/>
    </location>
    <ligand>
        <name>[2Fe-2S] cluster</name>
        <dbReference type="ChEBI" id="CHEBI:190135"/>
    </ligand>
</feature>
<keyword evidence="3 10" id="KW-0001">2Fe-2S</keyword>
<accession>A0A444L7Q5</accession>
<feature type="binding site" evidence="10">
    <location>
        <position position="242"/>
    </location>
    <ligand>
        <name>[2Fe-2S] cluster</name>
        <dbReference type="ChEBI" id="CHEBI:190135"/>
    </ligand>
</feature>
<dbReference type="PRINTS" id="PR00410">
    <property type="entry name" value="PHEHYDRXLASE"/>
</dbReference>
<protein>
    <submittedName>
        <fullName evidence="12">Cytochrome-c3 hydrogenase subunit gamma</fullName>
    </submittedName>
</protein>
<dbReference type="Pfam" id="PF00970">
    <property type="entry name" value="FAD_binding_6"/>
    <property type="match status" value="1"/>
</dbReference>
<comment type="cofactor">
    <cofactor evidence="10">
        <name>[2Fe-2S] cluster</name>
        <dbReference type="ChEBI" id="CHEBI:190135"/>
    </cofactor>
    <text evidence="10">Binds 1 [2Fe-2S] cluster per subunit.</text>
</comment>
<dbReference type="Proteomes" id="UP000288215">
    <property type="component" value="Unassembled WGS sequence"/>
</dbReference>
<dbReference type="GO" id="GO:0046872">
    <property type="term" value="F:metal ion binding"/>
    <property type="evidence" value="ECO:0007669"/>
    <property type="project" value="UniProtKB-KW"/>
</dbReference>
<evidence type="ECO:0000259" key="11">
    <source>
        <dbReference type="PROSITE" id="PS51384"/>
    </source>
</evidence>
<sequence>MKTEENPYIPKSATVVAVKNESLETKTLRLRLYNWRAQFQPGQFVQLLLPGVGEAPFCIASSPSDQKHMDLTIIRRGLVTIASHYMRPGDVVGIRGPFGRPFPISRMVGKDLLIVGTGIGIAALRSLILFVAEHREEFGEVDLLYGARFPEDLVYRDEMKPWAEKMNVKVTLSKASPEWGGLRGRVTDHLGGVVRGGEQVAVLCGSPMVMHSISAELLKRGLKADQVFVSLERHMKCGIGKCARCLIPGGWHVCRDGPVFSLDEISLEAIGE</sequence>
<evidence type="ECO:0000256" key="6">
    <source>
        <dbReference type="ARBA" id="ARBA00022982"/>
    </source>
</evidence>
<dbReference type="InterPro" id="IPR050353">
    <property type="entry name" value="PyrK_electron_transfer"/>
</dbReference>
<dbReference type="PANTHER" id="PTHR43513:SF1">
    <property type="entry name" value="ANAEROBIC SULFITE REDUCTASE SUBUNIT B"/>
    <property type="match status" value="1"/>
</dbReference>
<dbReference type="Gene3D" id="2.10.240.10">
    <property type="entry name" value="Dihydroorotate dehydrogenase, electron transfer subunit"/>
    <property type="match status" value="1"/>
</dbReference>
<keyword evidence="1" id="KW-0813">Transport</keyword>
<dbReference type="PROSITE" id="PS51384">
    <property type="entry name" value="FAD_FR"/>
    <property type="match status" value="1"/>
</dbReference>
<dbReference type="InterPro" id="IPR019480">
    <property type="entry name" value="Dihydroorotate_DH_Fe-S-bd"/>
</dbReference>
<evidence type="ECO:0000256" key="9">
    <source>
        <dbReference type="ARBA" id="ARBA00034078"/>
    </source>
</evidence>
<dbReference type="InterPro" id="IPR001709">
    <property type="entry name" value="Flavoprot_Pyr_Nucl_cyt_Rdtase"/>
</dbReference>
<dbReference type="PRINTS" id="PR00371">
    <property type="entry name" value="FPNCR"/>
</dbReference>
<dbReference type="Pfam" id="PF10418">
    <property type="entry name" value="DHODB_Fe-S_bind"/>
    <property type="match status" value="1"/>
</dbReference>
<dbReference type="InterPro" id="IPR001433">
    <property type="entry name" value="OxRdtase_FAD/NAD-bd"/>
</dbReference>
<feature type="domain" description="FAD-binding FR-type" evidence="11">
    <location>
        <begin position="8"/>
        <end position="104"/>
    </location>
</feature>
<dbReference type="InterPro" id="IPR017938">
    <property type="entry name" value="Riboflavin_synthase-like_b-brl"/>
</dbReference>
<evidence type="ECO:0000256" key="8">
    <source>
        <dbReference type="ARBA" id="ARBA00023014"/>
    </source>
</evidence>
<comment type="cofactor">
    <cofactor evidence="9">
        <name>[2Fe-2S] cluster</name>
        <dbReference type="ChEBI" id="CHEBI:190135"/>
    </cofactor>
</comment>
<dbReference type="CDD" id="cd06221">
    <property type="entry name" value="sulfite_reductase_like"/>
    <property type="match status" value="1"/>
</dbReference>
<reference evidence="12 13" key="1">
    <citation type="submission" date="2018-12" db="EMBL/GenBank/DDBJ databases">
        <title>The complete genome of the methanogenic archaea of the candidate phylum Verstraetearchaeota, obtained from the metagenome of underground thermal water.</title>
        <authorList>
            <person name="Kadnikov V.V."/>
            <person name="Mardanov A.V."/>
            <person name="Beletsky A.V."/>
            <person name="Karnachuk O.V."/>
            <person name="Ravin N.V."/>
        </authorList>
    </citation>
    <scope>NUCLEOTIDE SEQUENCE [LARGE SCALE GENOMIC DNA]</scope>
    <source>
        <strain evidence="12">Ch88</strain>
    </source>
</reference>
<dbReference type="InterPro" id="IPR017927">
    <property type="entry name" value="FAD-bd_FR_type"/>
</dbReference>
<dbReference type="Gene3D" id="3.40.50.80">
    <property type="entry name" value="Nucleotide-binding domain of ferredoxin-NADP reductase (FNR) module"/>
    <property type="match status" value="1"/>
</dbReference>
<dbReference type="AlphaFoldDB" id="A0A444L7Q5"/>
<evidence type="ECO:0000256" key="10">
    <source>
        <dbReference type="PIRSR" id="PIRSR006816-2"/>
    </source>
</evidence>
<keyword evidence="6" id="KW-0249">Electron transport</keyword>
<evidence type="ECO:0000313" key="12">
    <source>
        <dbReference type="EMBL" id="RWX73593.1"/>
    </source>
</evidence>
<keyword evidence="7 10" id="KW-0408">Iron</keyword>